<evidence type="ECO:0000256" key="5">
    <source>
        <dbReference type="ARBA" id="ARBA00022737"/>
    </source>
</evidence>
<feature type="transmembrane region" description="Helical" evidence="12">
    <location>
        <begin position="504"/>
        <end position="525"/>
    </location>
</feature>
<dbReference type="PRINTS" id="PR01415">
    <property type="entry name" value="ANKYRIN"/>
</dbReference>
<keyword evidence="5" id="KW-0677">Repeat</keyword>
<dbReference type="Gene3D" id="1.25.40.20">
    <property type="entry name" value="Ankyrin repeat-containing domain"/>
    <property type="match status" value="2"/>
</dbReference>
<evidence type="ECO:0000256" key="10">
    <source>
        <dbReference type="ARBA" id="ARBA00023303"/>
    </source>
</evidence>
<dbReference type="InterPro" id="IPR002110">
    <property type="entry name" value="Ankyrin_rpt"/>
</dbReference>
<dbReference type="PANTHER" id="PTHR47143:SF4">
    <property type="entry name" value="TRANSIENT RECEPTOR POTENTIAL CATION CHANNEL PROTEIN PAINLESS"/>
    <property type="match status" value="1"/>
</dbReference>
<feature type="transmembrane region" description="Helical" evidence="12">
    <location>
        <begin position="609"/>
        <end position="626"/>
    </location>
</feature>
<evidence type="ECO:0000256" key="3">
    <source>
        <dbReference type="ARBA" id="ARBA00022606"/>
    </source>
</evidence>
<dbReference type="AlphaFoldDB" id="A0AAN9A8Q9"/>
<dbReference type="PROSITE" id="PS50297">
    <property type="entry name" value="ANK_REP_REGION"/>
    <property type="match status" value="3"/>
</dbReference>
<dbReference type="Pfam" id="PF12796">
    <property type="entry name" value="Ank_2"/>
    <property type="match status" value="2"/>
</dbReference>
<keyword evidence="8" id="KW-0406">Ion transport</keyword>
<dbReference type="InterPro" id="IPR052076">
    <property type="entry name" value="TRP_cation_channel"/>
</dbReference>
<evidence type="ECO:0000256" key="4">
    <source>
        <dbReference type="ARBA" id="ARBA00022692"/>
    </source>
</evidence>
<evidence type="ECO:0000256" key="2">
    <source>
        <dbReference type="ARBA" id="ARBA00022448"/>
    </source>
</evidence>
<feature type="transmembrane region" description="Helical" evidence="12">
    <location>
        <begin position="731"/>
        <end position="749"/>
    </location>
</feature>
<dbReference type="GO" id="GO:0005216">
    <property type="term" value="F:monoatomic ion channel activity"/>
    <property type="evidence" value="ECO:0007669"/>
    <property type="project" value="InterPro"/>
</dbReference>
<comment type="caution">
    <text evidence="14">The sequence shown here is derived from an EMBL/GenBank/DDBJ whole genome shotgun (WGS) entry which is preliminary data.</text>
</comment>
<dbReference type="Pfam" id="PF13637">
    <property type="entry name" value="Ank_4"/>
    <property type="match status" value="1"/>
</dbReference>
<evidence type="ECO:0000256" key="11">
    <source>
        <dbReference type="PROSITE-ProRule" id="PRU00023"/>
    </source>
</evidence>
<dbReference type="Pfam" id="PF00520">
    <property type="entry name" value="Ion_trans"/>
    <property type="match status" value="1"/>
</dbReference>
<keyword evidence="9 12" id="KW-0472">Membrane</keyword>
<evidence type="ECO:0000256" key="12">
    <source>
        <dbReference type="SAM" id="Phobius"/>
    </source>
</evidence>
<evidence type="ECO:0000313" key="14">
    <source>
        <dbReference type="EMBL" id="KAK7078324.1"/>
    </source>
</evidence>
<feature type="transmembrane region" description="Helical" evidence="12">
    <location>
        <begin position="638"/>
        <end position="658"/>
    </location>
</feature>
<keyword evidence="3" id="KW-0716">Sensory transduction</keyword>
<keyword evidence="15" id="KW-1185">Reference proteome</keyword>
<dbReference type="GO" id="GO:0034703">
    <property type="term" value="C:cation channel complex"/>
    <property type="evidence" value="ECO:0007669"/>
    <property type="project" value="UniProtKB-ARBA"/>
</dbReference>
<evidence type="ECO:0000313" key="15">
    <source>
        <dbReference type="Proteomes" id="UP001381693"/>
    </source>
</evidence>
<evidence type="ECO:0000256" key="1">
    <source>
        <dbReference type="ARBA" id="ARBA00004141"/>
    </source>
</evidence>
<dbReference type="SMART" id="SM00248">
    <property type="entry name" value="ANK"/>
    <property type="match status" value="8"/>
</dbReference>
<feature type="transmembrane region" description="Helical" evidence="12">
    <location>
        <begin position="670"/>
        <end position="692"/>
    </location>
</feature>
<evidence type="ECO:0000256" key="8">
    <source>
        <dbReference type="ARBA" id="ARBA00023065"/>
    </source>
</evidence>
<feature type="repeat" description="ANK" evidence="11">
    <location>
        <begin position="384"/>
        <end position="416"/>
    </location>
</feature>
<evidence type="ECO:0000256" key="7">
    <source>
        <dbReference type="ARBA" id="ARBA00023043"/>
    </source>
</evidence>
<accession>A0AAN9A8Q9</accession>
<dbReference type="PROSITE" id="PS50088">
    <property type="entry name" value="ANK_REPEAT"/>
    <property type="match status" value="3"/>
</dbReference>
<comment type="subcellular location">
    <subcellularLocation>
        <location evidence="1">Membrane</location>
        <topology evidence="1">Multi-pass membrane protein</topology>
    </subcellularLocation>
</comment>
<dbReference type="Proteomes" id="UP001381693">
    <property type="component" value="Unassembled WGS sequence"/>
</dbReference>
<dbReference type="SUPFAM" id="SSF48403">
    <property type="entry name" value="Ankyrin repeat"/>
    <property type="match status" value="2"/>
</dbReference>
<feature type="repeat" description="ANK" evidence="11">
    <location>
        <begin position="88"/>
        <end position="120"/>
    </location>
</feature>
<evidence type="ECO:0000256" key="6">
    <source>
        <dbReference type="ARBA" id="ARBA00022989"/>
    </source>
</evidence>
<feature type="repeat" description="ANK" evidence="11">
    <location>
        <begin position="53"/>
        <end position="85"/>
    </location>
</feature>
<keyword evidence="6 12" id="KW-1133">Transmembrane helix</keyword>
<protein>
    <recommendedName>
        <fullName evidence="13">Ion transport domain-containing protein</fullName>
    </recommendedName>
</protein>
<name>A0AAN9A8Q9_HALRR</name>
<keyword evidence="10" id="KW-0407">Ion channel</keyword>
<dbReference type="EMBL" id="JAXCGZ010007891">
    <property type="protein sequence ID" value="KAK7078324.1"/>
    <property type="molecule type" value="Genomic_DNA"/>
</dbReference>
<gene>
    <name evidence="14" type="ORF">SK128_027267</name>
</gene>
<organism evidence="14 15">
    <name type="scientific">Halocaridina rubra</name>
    <name type="common">Hawaiian red shrimp</name>
    <dbReference type="NCBI Taxonomy" id="373956"/>
    <lineage>
        <taxon>Eukaryota</taxon>
        <taxon>Metazoa</taxon>
        <taxon>Ecdysozoa</taxon>
        <taxon>Arthropoda</taxon>
        <taxon>Crustacea</taxon>
        <taxon>Multicrustacea</taxon>
        <taxon>Malacostraca</taxon>
        <taxon>Eumalacostraca</taxon>
        <taxon>Eucarida</taxon>
        <taxon>Decapoda</taxon>
        <taxon>Pleocyemata</taxon>
        <taxon>Caridea</taxon>
        <taxon>Atyoidea</taxon>
        <taxon>Atyidae</taxon>
        <taxon>Halocaridina</taxon>
    </lineage>
</organism>
<sequence>MNGSGGNAPGGDGEDYYTQQMLTAVKEGDKAKLQEALKHLPAKFVNYIYPHPVSATALHIACQKNYVELVAILLEASADPNAKDLKGKKYCPIHHAAQKGNAEILKALLKAGADPNAKEGEFGRTPLHILANSWKETNEDAFKGALEVLLKCKKISVDTVDNNSASQLFMAATKGWKHMVEKLIYKGAKIDSTVGNTTAADIIRQRLPGVLESINFNKVEKPQRYFGDELNSALMNHDFEQFTKLLTEIDISQKQNKQSILDENHGDHTLLTYACDNGLFDFVAQLLKHEANPIHIDETAKTSPMLYAARNGYHNIIELLISSMKDSRNLEKALKQTDLRCETPLHKVVKKEYPMKKEGVDYYRCLQLLLDKKQYLDIDAVDEFDNTPLHYAVLCDDQSFVRMLLLNGAHLGIRNKFGTLAITRIQVSVLEEVLNECIKHKNKVTDSDFEIILHYSLLAPAEASQQPETECLRFLSESQKHKRLLRHPIIDTFLFLKWQKIKKYYFFNIIAYTVFLILLTAYILIYHGTVSSRAADENGNETGILTPNLTNDSQPANDTGEVPDNLTNNFLLKCVLQIIIALLAFYIAIREGVQFFVSWKLYIIRLENWLEISIIVLTAILLFIPLDDGPQKSLSAWLVLFSWTEFILLLGRLPYFAVYITMFTKVTFNFLKLILMFSFLIFAFSISFYLVFQINEHFNLYHLALLKTIAMTTGELEYTELPLSTFSGSSHLLFVLFVFLIVLVLMNLLNGLAVSDIHKIEQDAEIVSYISRVELISYIESVFLGSPFKRFLPGPITCCENDAEDCYLVTCGQSHNPARKLLHWMGKRTLMFHSCLRDHRITMYPNRCTHRWHVCDCHSFCIEEKQIEAAKDVVLEKENSAANRHLSGLENRLEEVVSAIALLTEKVNQHVLCPSPQ</sequence>
<reference evidence="14 15" key="1">
    <citation type="submission" date="2023-11" db="EMBL/GenBank/DDBJ databases">
        <title>Halocaridina rubra genome assembly.</title>
        <authorList>
            <person name="Smith C."/>
        </authorList>
    </citation>
    <scope>NUCLEOTIDE SEQUENCE [LARGE SCALE GENOMIC DNA]</scope>
    <source>
        <strain evidence="14">EP-1</strain>
        <tissue evidence="14">Whole</tissue>
    </source>
</reference>
<feature type="transmembrane region" description="Helical" evidence="12">
    <location>
        <begin position="570"/>
        <end position="589"/>
    </location>
</feature>
<dbReference type="PANTHER" id="PTHR47143">
    <property type="entry name" value="TRANSIENT RECEPTOR POTENTIAL CATION CHANNEL PROTEIN PAINLESS"/>
    <property type="match status" value="1"/>
</dbReference>
<keyword evidence="4 12" id="KW-0812">Transmembrane</keyword>
<proteinExistence type="predicted"/>
<feature type="domain" description="Ion transport" evidence="13">
    <location>
        <begin position="570"/>
        <end position="764"/>
    </location>
</feature>
<keyword evidence="7 11" id="KW-0040">ANK repeat</keyword>
<evidence type="ECO:0000259" key="13">
    <source>
        <dbReference type="Pfam" id="PF00520"/>
    </source>
</evidence>
<dbReference type="InterPro" id="IPR036770">
    <property type="entry name" value="Ankyrin_rpt-contain_sf"/>
</dbReference>
<evidence type="ECO:0000256" key="9">
    <source>
        <dbReference type="ARBA" id="ARBA00023136"/>
    </source>
</evidence>
<keyword evidence="2" id="KW-0813">Transport</keyword>
<dbReference type="InterPro" id="IPR005821">
    <property type="entry name" value="Ion_trans_dom"/>
</dbReference>